<reference evidence="1" key="2">
    <citation type="journal article" date="2015" name="Data Brief">
        <title>Shoot transcriptome of the giant reed, Arundo donax.</title>
        <authorList>
            <person name="Barrero R.A."/>
            <person name="Guerrero F.D."/>
            <person name="Moolhuijzen P."/>
            <person name="Goolsby J.A."/>
            <person name="Tidwell J."/>
            <person name="Bellgard S.E."/>
            <person name="Bellgard M.I."/>
        </authorList>
    </citation>
    <scope>NUCLEOTIDE SEQUENCE</scope>
    <source>
        <tissue evidence="1">Shoot tissue taken approximately 20 cm above the soil surface</tissue>
    </source>
</reference>
<dbReference type="EMBL" id="GBRH01191785">
    <property type="protein sequence ID" value="JAE06111.1"/>
    <property type="molecule type" value="Transcribed_RNA"/>
</dbReference>
<evidence type="ECO:0000313" key="1">
    <source>
        <dbReference type="EMBL" id="JAE06111.1"/>
    </source>
</evidence>
<protein>
    <submittedName>
        <fullName evidence="1">Uncharacterized protein</fullName>
    </submittedName>
</protein>
<reference evidence="1" key="1">
    <citation type="submission" date="2014-09" db="EMBL/GenBank/DDBJ databases">
        <authorList>
            <person name="Magalhaes I.L.F."/>
            <person name="Oliveira U."/>
            <person name="Santos F.R."/>
            <person name="Vidigal T.H.D.A."/>
            <person name="Brescovit A.D."/>
            <person name="Santos A.J."/>
        </authorList>
    </citation>
    <scope>NUCLEOTIDE SEQUENCE</scope>
    <source>
        <tissue evidence="1">Shoot tissue taken approximately 20 cm above the soil surface</tissue>
    </source>
</reference>
<organism evidence="1">
    <name type="scientific">Arundo donax</name>
    <name type="common">Giant reed</name>
    <name type="synonym">Donax arundinaceus</name>
    <dbReference type="NCBI Taxonomy" id="35708"/>
    <lineage>
        <taxon>Eukaryota</taxon>
        <taxon>Viridiplantae</taxon>
        <taxon>Streptophyta</taxon>
        <taxon>Embryophyta</taxon>
        <taxon>Tracheophyta</taxon>
        <taxon>Spermatophyta</taxon>
        <taxon>Magnoliopsida</taxon>
        <taxon>Liliopsida</taxon>
        <taxon>Poales</taxon>
        <taxon>Poaceae</taxon>
        <taxon>PACMAD clade</taxon>
        <taxon>Arundinoideae</taxon>
        <taxon>Arundineae</taxon>
        <taxon>Arundo</taxon>
    </lineage>
</organism>
<proteinExistence type="predicted"/>
<name>A0A0A9F7N6_ARUDO</name>
<dbReference type="AlphaFoldDB" id="A0A0A9F7N6"/>
<sequence length="43" mass="5197">MVGCFLDFLYFFRIINAKILDNRIQEELGLLAERWHLSDLRNL</sequence>
<accession>A0A0A9F7N6</accession>